<keyword evidence="1" id="KW-1133">Transmembrane helix</keyword>
<evidence type="ECO:0000313" key="3">
    <source>
        <dbReference type="Proteomes" id="UP000593577"/>
    </source>
</evidence>
<keyword evidence="1" id="KW-0812">Transmembrane</keyword>
<accession>A0A7J8WJX1</accession>
<evidence type="ECO:0000256" key="1">
    <source>
        <dbReference type="SAM" id="Phobius"/>
    </source>
</evidence>
<dbReference type="EMBL" id="JABFAA010000001">
    <property type="protein sequence ID" value="MBA0675276.1"/>
    <property type="molecule type" value="Genomic_DNA"/>
</dbReference>
<organism evidence="2 3">
    <name type="scientific">Gossypium aridum</name>
    <name type="common">American cotton</name>
    <name type="synonym">Erioxylum aridum</name>
    <dbReference type="NCBI Taxonomy" id="34290"/>
    <lineage>
        <taxon>Eukaryota</taxon>
        <taxon>Viridiplantae</taxon>
        <taxon>Streptophyta</taxon>
        <taxon>Embryophyta</taxon>
        <taxon>Tracheophyta</taxon>
        <taxon>Spermatophyta</taxon>
        <taxon>Magnoliopsida</taxon>
        <taxon>eudicotyledons</taxon>
        <taxon>Gunneridae</taxon>
        <taxon>Pentapetalae</taxon>
        <taxon>rosids</taxon>
        <taxon>malvids</taxon>
        <taxon>Malvales</taxon>
        <taxon>Malvaceae</taxon>
        <taxon>Malvoideae</taxon>
        <taxon>Gossypium</taxon>
    </lineage>
</organism>
<evidence type="ECO:0000313" key="2">
    <source>
        <dbReference type="EMBL" id="MBA0675276.1"/>
    </source>
</evidence>
<keyword evidence="1" id="KW-0472">Membrane</keyword>
<gene>
    <name evidence="2" type="ORF">Goari_016829</name>
</gene>
<dbReference type="AlphaFoldDB" id="A0A7J8WJX1"/>
<protein>
    <submittedName>
        <fullName evidence="2">Uncharacterized protein</fullName>
    </submittedName>
</protein>
<keyword evidence="3" id="KW-1185">Reference proteome</keyword>
<sequence>MQYAFKLLLLPFKSANRWCWFSFIHLHLFSHIYILIYLHICYTCFELRLSYF</sequence>
<feature type="transmembrane region" description="Helical" evidence="1">
    <location>
        <begin position="20"/>
        <end position="45"/>
    </location>
</feature>
<dbReference type="Proteomes" id="UP000593577">
    <property type="component" value="Unassembled WGS sequence"/>
</dbReference>
<name>A0A7J8WJX1_GOSAI</name>
<proteinExistence type="predicted"/>
<comment type="caution">
    <text evidence="2">The sequence shown here is derived from an EMBL/GenBank/DDBJ whole genome shotgun (WGS) entry which is preliminary data.</text>
</comment>
<reference evidence="2 3" key="1">
    <citation type="journal article" date="2019" name="Genome Biol. Evol.">
        <title>Insights into the evolution of the New World diploid cottons (Gossypium, subgenus Houzingenia) based on genome sequencing.</title>
        <authorList>
            <person name="Grover C.E."/>
            <person name="Arick M.A. 2nd"/>
            <person name="Thrash A."/>
            <person name="Conover J.L."/>
            <person name="Sanders W.S."/>
            <person name="Peterson D.G."/>
            <person name="Frelichowski J.E."/>
            <person name="Scheffler J.A."/>
            <person name="Scheffler B.E."/>
            <person name="Wendel J.F."/>
        </authorList>
    </citation>
    <scope>NUCLEOTIDE SEQUENCE [LARGE SCALE GENOMIC DNA]</scope>
    <source>
        <strain evidence="2">185</strain>
        <tissue evidence="2">Leaf</tissue>
    </source>
</reference>